<gene>
    <name evidence="1" type="ORF">DMN91_010849</name>
</gene>
<name>A0A3L8D8Z1_OOCBI</name>
<dbReference type="AlphaFoldDB" id="A0A3L8D8Z1"/>
<dbReference type="EMBL" id="QOIP01000011">
    <property type="protein sequence ID" value="RLU16781.1"/>
    <property type="molecule type" value="Genomic_DNA"/>
</dbReference>
<comment type="caution">
    <text evidence="1">The sequence shown here is derived from an EMBL/GenBank/DDBJ whole genome shotgun (WGS) entry which is preliminary data.</text>
</comment>
<dbReference type="OrthoDB" id="7609668at2759"/>
<dbReference type="Proteomes" id="UP000279307">
    <property type="component" value="Chromosome 11"/>
</dbReference>
<reference evidence="1" key="2">
    <citation type="submission" date="2018-07" db="EMBL/GenBank/DDBJ databases">
        <authorList>
            <person name="Mckenzie S.K."/>
            <person name="Kronauer D.J.C."/>
        </authorList>
    </citation>
    <scope>NUCLEOTIDE SEQUENCE</scope>
    <source>
        <strain evidence="1">Clonal line C1</strain>
    </source>
</reference>
<sequence>MSNVTCIGNPEEKYVATIDKIRDTIRKLEASLKCSRELEAARFLRYSTLKSREKILTDDLKKAKIRDEHMLSEQSKINLSLTHFAGNLVERSHFSDLFRQSVTDIQLDSVNILPETLKRRVQRTWHQKYDALLSQNKRLRKKIVAMDCTLKEKQKEVRLGLQLYFKVAKYISYFVNNLRL</sequence>
<organism evidence="1">
    <name type="scientific">Ooceraea biroi</name>
    <name type="common">Clonal raider ant</name>
    <name type="synonym">Cerapachys biroi</name>
    <dbReference type="NCBI Taxonomy" id="2015173"/>
    <lineage>
        <taxon>Eukaryota</taxon>
        <taxon>Metazoa</taxon>
        <taxon>Ecdysozoa</taxon>
        <taxon>Arthropoda</taxon>
        <taxon>Hexapoda</taxon>
        <taxon>Insecta</taxon>
        <taxon>Pterygota</taxon>
        <taxon>Neoptera</taxon>
        <taxon>Endopterygota</taxon>
        <taxon>Hymenoptera</taxon>
        <taxon>Apocrita</taxon>
        <taxon>Aculeata</taxon>
        <taxon>Formicoidea</taxon>
        <taxon>Formicidae</taxon>
        <taxon>Dorylinae</taxon>
        <taxon>Ooceraea</taxon>
    </lineage>
</organism>
<proteinExistence type="predicted"/>
<accession>A0A3L8D8Z1</accession>
<reference evidence="1" key="1">
    <citation type="journal article" date="2018" name="Genome Res.">
        <title>The genomic architecture and molecular evolution of ant odorant receptors.</title>
        <authorList>
            <person name="McKenzie S.K."/>
            <person name="Kronauer D.J.C."/>
        </authorList>
    </citation>
    <scope>NUCLEOTIDE SEQUENCE [LARGE SCALE GENOMIC DNA]</scope>
    <source>
        <strain evidence="1">Clonal line C1</strain>
    </source>
</reference>
<evidence type="ECO:0000313" key="1">
    <source>
        <dbReference type="EMBL" id="RLU16781.1"/>
    </source>
</evidence>
<protein>
    <submittedName>
        <fullName evidence="1">Uncharacterized protein</fullName>
    </submittedName>
</protein>